<keyword evidence="5" id="KW-1185">Reference proteome</keyword>
<gene>
    <name evidence="4" type="ORF">EBM89_20025</name>
</gene>
<dbReference type="PRINTS" id="PR00742">
    <property type="entry name" value="GLHYDRLASE35"/>
</dbReference>
<dbReference type="Gene3D" id="3.20.20.80">
    <property type="entry name" value="Glycosidases"/>
    <property type="match status" value="1"/>
</dbReference>
<dbReference type="Proteomes" id="UP000269289">
    <property type="component" value="Unassembled WGS sequence"/>
</dbReference>
<dbReference type="SUPFAM" id="SSF51445">
    <property type="entry name" value="(Trans)glycosidases"/>
    <property type="match status" value="1"/>
</dbReference>
<accession>A0A3M2ILP4</accession>
<protein>
    <submittedName>
        <fullName evidence="4">Beta-galactosidase</fullName>
    </submittedName>
</protein>
<sequence>MATAPDADHRVGLTSRALSRDGAPWVPVSGEIHYSRVPRERWRERLLLMRSGGVDVVSTYLFWIHHQPAAGAAPKFDGDLDVAAFVRLCHELGLDVVLRIGPWCHGEVRNGGLPDWVQGTPVAHRTDDPAYLDLVRPWFAALGAELAGLCGPDGPVIGIQVENELYDQPGHLLTLKRMARDVGLRAPLWTATAWGGADLPPEEVLPLYSGYGDGFWVDASAPWDTTFRAHFFPSHEWDDPGVGADVRGTAAADITVRPRDEAFPPATCELGGGMATTYHRRLVPTGADIAAVGHAKIASGSAWQGYYMYAGGTNPAADLQESHATAYPNDLPRYDYDFHAAVSSAGLPGPSHAALRRQHAFLRAFAPLLVDMPSTLPEVRPAGVEDTGTLRWALRSDGRTGFVLLSWHQPHVPLPDLHGVRLGLELPGGRTTLGPVDVPAGTLARWPVGLRLGAVEVRSATASALTLLDPTTLVLVAEEGVPADVRFDARATVTGGTEVEQGLHRLPHRRGGVLEVALDGARATVVVVPSGDADRAWVLDRPAGRLLVLSDAALWTEGDALVARASAAPEVDVHGPDGWRTAAVRAEGSPRP</sequence>
<dbReference type="EMBL" id="RFFI01000206">
    <property type="protein sequence ID" value="RMI02842.1"/>
    <property type="molecule type" value="Genomic_DNA"/>
</dbReference>
<evidence type="ECO:0000256" key="1">
    <source>
        <dbReference type="ARBA" id="ARBA00009809"/>
    </source>
</evidence>
<dbReference type="OrthoDB" id="9813184at2"/>
<dbReference type="PANTHER" id="PTHR23421">
    <property type="entry name" value="BETA-GALACTOSIDASE RELATED"/>
    <property type="match status" value="1"/>
</dbReference>
<reference evidence="4 5" key="1">
    <citation type="submission" date="2018-10" db="EMBL/GenBank/DDBJ databases">
        <title>Isolation, diversity and antifungal activity of actinobacteria from wheat.</title>
        <authorList>
            <person name="Han C."/>
        </authorList>
    </citation>
    <scope>NUCLEOTIDE SEQUENCE [LARGE SCALE GENOMIC DNA]</scope>
    <source>
        <strain evidence="4 5">NEAU-YY56</strain>
    </source>
</reference>
<dbReference type="InterPro" id="IPR001944">
    <property type="entry name" value="Glycoside_Hdrlase_35"/>
</dbReference>
<dbReference type="InterPro" id="IPR031330">
    <property type="entry name" value="Gly_Hdrlase_35_cat"/>
</dbReference>
<comment type="similarity">
    <text evidence="1 2">Belongs to the glycosyl hydrolase 35 family.</text>
</comment>
<dbReference type="Pfam" id="PF01301">
    <property type="entry name" value="Glyco_hydro_35"/>
    <property type="match status" value="1"/>
</dbReference>
<evidence type="ECO:0000313" key="5">
    <source>
        <dbReference type="Proteomes" id="UP000269289"/>
    </source>
</evidence>
<evidence type="ECO:0000256" key="2">
    <source>
        <dbReference type="RuleBase" id="RU003679"/>
    </source>
</evidence>
<name>A0A3M2ILP4_9CELL</name>
<evidence type="ECO:0000259" key="3">
    <source>
        <dbReference type="Pfam" id="PF01301"/>
    </source>
</evidence>
<organism evidence="4 5">
    <name type="scientific">Cellulomonas triticagri</name>
    <dbReference type="NCBI Taxonomy" id="2483352"/>
    <lineage>
        <taxon>Bacteria</taxon>
        <taxon>Bacillati</taxon>
        <taxon>Actinomycetota</taxon>
        <taxon>Actinomycetes</taxon>
        <taxon>Micrococcales</taxon>
        <taxon>Cellulomonadaceae</taxon>
        <taxon>Cellulomonas</taxon>
    </lineage>
</organism>
<dbReference type="GO" id="GO:0004553">
    <property type="term" value="F:hydrolase activity, hydrolyzing O-glycosyl compounds"/>
    <property type="evidence" value="ECO:0007669"/>
    <property type="project" value="InterPro"/>
</dbReference>
<feature type="domain" description="Glycoside hydrolase 35 catalytic" evidence="3">
    <location>
        <begin position="18"/>
        <end position="359"/>
    </location>
</feature>
<dbReference type="AlphaFoldDB" id="A0A3M2ILP4"/>
<evidence type="ECO:0000313" key="4">
    <source>
        <dbReference type="EMBL" id="RMI02842.1"/>
    </source>
</evidence>
<dbReference type="GO" id="GO:0005975">
    <property type="term" value="P:carbohydrate metabolic process"/>
    <property type="evidence" value="ECO:0007669"/>
    <property type="project" value="InterPro"/>
</dbReference>
<feature type="non-terminal residue" evidence="4">
    <location>
        <position position="592"/>
    </location>
</feature>
<dbReference type="InterPro" id="IPR017853">
    <property type="entry name" value="GH"/>
</dbReference>
<comment type="caution">
    <text evidence="4">The sequence shown here is derived from an EMBL/GenBank/DDBJ whole genome shotgun (WGS) entry which is preliminary data.</text>
</comment>
<proteinExistence type="inferred from homology"/>